<organism evidence="2 3">
    <name type="scientific">Catenaria anguillulae PL171</name>
    <dbReference type="NCBI Taxonomy" id="765915"/>
    <lineage>
        <taxon>Eukaryota</taxon>
        <taxon>Fungi</taxon>
        <taxon>Fungi incertae sedis</taxon>
        <taxon>Blastocladiomycota</taxon>
        <taxon>Blastocladiomycetes</taxon>
        <taxon>Blastocladiales</taxon>
        <taxon>Catenariaceae</taxon>
        <taxon>Catenaria</taxon>
    </lineage>
</organism>
<accession>A0A1Y2HYD9</accession>
<keyword evidence="3" id="KW-1185">Reference proteome</keyword>
<dbReference type="AlphaFoldDB" id="A0A1Y2HYD9"/>
<gene>
    <name evidence="2" type="ORF">BCR44DRAFT_44626</name>
</gene>
<evidence type="ECO:0000313" key="3">
    <source>
        <dbReference type="Proteomes" id="UP000193411"/>
    </source>
</evidence>
<reference evidence="2 3" key="1">
    <citation type="submission" date="2016-07" db="EMBL/GenBank/DDBJ databases">
        <title>Pervasive Adenine N6-methylation of Active Genes in Fungi.</title>
        <authorList>
            <consortium name="DOE Joint Genome Institute"/>
            <person name="Mondo S.J."/>
            <person name="Dannebaum R.O."/>
            <person name="Kuo R.C."/>
            <person name="Labutti K."/>
            <person name="Haridas S."/>
            <person name="Kuo A."/>
            <person name="Salamov A."/>
            <person name="Ahrendt S.R."/>
            <person name="Lipzen A."/>
            <person name="Sullivan W."/>
            <person name="Andreopoulos W.B."/>
            <person name="Clum A."/>
            <person name="Lindquist E."/>
            <person name="Daum C."/>
            <person name="Ramamoorthy G.K."/>
            <person name="Gryganskyi A."/>
            <person name="Culley D."/>
            <person name="Magnuson J.K."/>
            <person name="James T.Y."/>
            <person name="O'Malley M.A."/>
            <person name="Stajich J.E."/>
            <person name="Spatafora J.W."/>
            <person name="Visel A."/>
            <person name="Grigoriev I.V."/>
        </authorList>
    </citation>
    <scope>NUCLEOTIDE SEQUENCE [LARGE SCALE GENOMIC DNA]</scope>
    <source>
        <strain evidence="2 3">PL171</strain>
    </source>
</reference>
<proteinExistence type="predicted"/>
<dbReference type="Proteomes" id="UP000193411">
    <property type="component" value="Unassembled WGS sequence"/>
</dbReference>
<comment type="caution">
    <text evidence="2">The sequence shown here is derived from an EMBL/GenBank/DDBJ whole genome shotgun (WGS) entry which is preliminary data.</text>
</comment>
<evidence type="ECO:0000313" key="2">
    <source>
        <dbReference type="EMBL" id="ORZ38152.1"/>
    </source>
</evidence>
<feature type="non-terminal residue" evidence="2">
    <location>
        <position position="96"/>
    </location>
</feature>
<keyword evidence="1" id="KW-0472">Membrane</keyword>
<name>A0A1Y2HYD9_9FUNG</name>
<keyword evidence="1" id="KW-0812">Transmembrane</keyword>
<dbReference type="EMBL" id="MCFL01000009">
    <property type="protein sequence ID" value="ORZ38152.1"/>
    <property type="molecule type" value="Genomic_DNA"/>
</dbReference>
<keyword evidence="1" id="KW-1133">Transmembrane helix</keyword>
<evidence type="ECO:0000256" key="1">
    <source>
        <dbReference type="SAM" id="Phobius"/>
    </source>
</evidence>
<feature type="transmembrane region" description="Helical" evidence="1">
    <location>
        <begin position="20"/>
        <end position="44"/>
    </location>
</feature>
<sequence length="96" mass="10939">MEMLCRMHLTSALGQANHVYAEAAMIHGVAIAILVITFAILWIMQARMREEIKLHCVLLLMIPPTFLRAQRGLMQYIREVCVQLRRYFPGIGAGID</sequence>
<protein>
    <submittedName>
        <fullName evidence="2">Uncharacterized protein</fullName>
    </submittedName>
</protein>